<dbReference type="InterPro" id="IPR054713">
    <property type="entry name" value="GMIP/FCHO2-like_FCH"/>
</dbReference>
<evidence type="ECO:0000256" key="2">
    <source>
        <dbReference type="PROSITE-ProRule" id="PRU01077"/>
    </source>
</evidence>
<gene>
    <name evidence="5" type="ORF">P7K49_016516</name>
</gene>
<dbReference type="Gene3D" id="1.20.1270.60">
    <property type="entry name" value="Arfaptin homology (AH) domain/BAR domain"/>
    <property type="match status" value="1"/>
</dbReference>
<accession>A0ABQ9VF73</accession>
<evidence type="ECO:0000256" key="1">
    <source>
        <dbReference type="ARBA" id="ARBA00023054"/>
    </source>
</evidence>
<keyword evidence="1 2" id="KW-0175">Coiled coil</keyword>
<evidence type="ECO:0000313" key="6">
    <source>
        <dbReference type="Proteomes" id="UP001266305"/>
    </source>
</evidence>
<dbReference type="InterPro" id="IPR031160">
    <property type="entry name" value="F_BAR_dom"/>
</dbReference>
<sequence length="163" mass="18753">MVKLAEATRTNIGIQEFMPLQSLFTNALLNDIESSHLLQQTIAALQANKFVQLEAENALKKAKLLCMQRQDEYEKAKSSMFRAEEEHLSSSGGLAKNLNKQLEKKRRLEEEALQKVEEANELYKVCVTNVEERRNDLENTKREILTQLRTLVFQCDLTLKAKL</sequence>
<dbReference type="Pfam" id="PF22699">
    <property type="entry name" value="GMIP-like_FCH"/>
    <property type="match status" value="1"/>
</dbReference>
<feature type="coiled-coil region" evidence="3">
    <location>
        <begin position="95"/>
        <end position="147"/>
    </location>
</feature>
<feature type="domain" description="F-BAR" evidence="4">
    <location>
        <begin position="1"/>
        <end position="163"/>
    </location>
</feature>
<evidence type="ECO:0000256" key="3">
    <source>
        <dbReference type="SAM" id="Coils"/>
    </source>
</evidence>
<comment type="caution">
    <text evidence="5">The sequence shown here is derived from an EMBL/GenBank/DDBJ whole genome shotgun (WGS) entry which is preliminary data.</text>
</comment>
<evidence type="ECO:0000259" key="4">
    <source>
        <dbReference type="PROSITE" id="PS51741"/>
    </source>
</evidence>
<dbReference type="SUPFAM" id="SSF103657">
    <property type="entry name" value="BAR/IMD domain-like"/>
    <property type="match status" value="1"/>
</dbReference>
<evidence type="ECO:0000313" key="5">
    <source>
        <dbReference type="EMBL" id="KAK2107002.1"/>
    </source>
</evidence>
<name>A0ABQ9VF73_SAGOE</name>
<keyword evidence="6" id="KW-1185">Reference proteome</keyword>
<proteinExistence type="predicted"/>
<reference evidence="5 6" key="1">
    <citation type="submission" date="2023-05" db="EMBL/GenBank/DDBJ databases">
        <title>B98-5 Cell Line De Novo Hybrid Assembly: An Optical Mapping Approach.</title>
        <authorList>
            <person name="Kananen K."/>
            <person name="Auerbach J.A."/>
            <person name="Kautto E."/>
            <person name="Blachly J.S."/>
        </authorList>
    </citation>
    <scope>NUCLEOTIDE SEQUENCE [LARGE SCALE GENOMIC DNA]</scope>
    <source>
        <strain evidence="5">B95-8</strain>
        <tissue evidence="5">Cell line</tissue>
    </source>
</reference>
<dbReference type="PROSITE" id="PS51741">
    <property type="entry name" value="F_BAR"/>
    <property type="match status" value="1"/>
</dbReference>
<organism evidence="5 6">
    <name type="scientific">Saguinus oedipus</name>
    <name type="common">Cotton-top tamarin</name>
    <name type="synonym">Oedipomidas oedipus</name>
    <dbReference type="NCBI Taxonomy" id="9490"/>
    <lineage>
        <taxon>Eukaryota</taxon>
        <taxon>Metazoa</taxon>
        <taxon>Chordata</taxon>
        <taxon>Craniata</taxon>
        <taxon>Vertebrata</taxon>
        <taxon>Euteleostomi</taxon>
        <taxon>Mammalia</taxon>
        <taxon>Eutheria</taxon>
        <taxon>Euarchontoglires</taxon>
        <taxon>Primates</taxon>
        <taxon>Haplorrhini</taxon>
        <taxon>Platyrrhini</taxon>
        <taxon>Cebidae</taxon>
        <taxon>Callitrichinae</taxon>
        <taxon>Saguinus</taxon>
    </lineage>
</organism>
<dbReference type="Proteomes" id="UP001266305">
    <property type="component" value="Unassembled WGS sequence"/>
</dbReference>
<dbReference type="EMBL" id="JASSZA010000007">
    <property type="protein sequence ID" value="KAK2107002.1"/>
    <property type="molecule type" value="Genomic_DNA"/>
</dbReference>
<dbReference type="InterPro" id="IPR027267">
    <property type="entry name" value="AH/BAR_dom_sf"/>
</dbReference>
<protein>
    <recommendedName>
        <fullName evidence="4">F-BAR domain-containing protein</fullName>
    </recommendedName>
</protein>